<name>A0A380HHV7_STASA</name>
<organism evidence="3 4">
    <name type="scientific">Staphylococcus saprophyticus</name>
    <dbReference type="NCBI Taxonomy" id="29385"/>
    <lineage>
        <taxon>Bacteria</taxon>
        <taxon>Bacillati</taxon>
        <taxon>Bacillota</taxon>
        <taxon>Bacilli</taxon>
        <taxon>Bacillales</taxon>
        <taxon>Staphylococcaceae</taxon>
        <taxon>Staphylococcus</taxon>
    </lineage>
</organism>
<keyword evidence="3" id="KW-0548">Nucleotidyltransferase</keyword>
<feature type="domain" description="THIF-type NAD/FAD binding fold" evidence="2">
    <location>
        <begin position="5"/>
        <end position="240"/>
    </location>
</feature>
<proteinExistence type="inferred from homology"/>
<evidence type="ECO:0000256" key="1">
    <source>
        <dbReference type="ARBA" id="ARBA00009919"/>
    </source>
</evidence>
<dbReference type="CDD" id="cd00757">
    <property type="entry name" value="ThiF_MoeB_HesA_family"/>
    <property type="match status" value="1"/>
</dbReference>
<dbReference type="AlphaFoldDB" id="A0A380HHV7"/>
<dbReference type="InterPro" id="IPR000594">
    <property type="entry name" value="ThiF_NAD_FAD-bd"/>
</dbReference>
<dbReference type="PANTHER" id="PTHR10953:SF102">
    <property type="entry name" value="ADENYLYLTRANSFERASE AND SULFURTRANSFERASE MOCS3"/>
    <property type="match status" value="1"/>
</dbReference>
<evidence type="ECO:0000313" key="3">
    <source>
        <dbReference type="EMBL" id="SUM81704.1"/>
    </source>
</evidence>
<accession>A0A380HHV7</accession>
<dbReference type="Proteomes" id="UP000254707">
    <property type="component" value="Unassembled WGS sequence"/>
</dbReference>
<protein>
    <submittedName>
        <fullName evidence="3">Putative dinucleotide-utilizing enzyme</fullName>
        <ecNumber evidence="3">2.7.7.80</ecNumber>
    </submittedName>
</protein>
<dbReference type="GO" id="GO:0005829">
    <property type="term" value="C:cytosol"/>
    <property type="evidence" value="ECO:0007669"/>
    <property type="project" value="TreeGrafter"/>
</dbReference>
<evidence type="ECO:0000259" key="2">
    <source>
        <dbReference type="Pfam" id="PF00899"/>
    </source>
</evidence>
<reference evidence="3 4" key="1">
    <citation type="submission" date="2018-06" db="EMBL/GenBank/DDBJ databases">
        <authorList>
            <consortium name="Pathogen Informatics"/>
            <person name="Doyle S."/>
        </authorList>
    </citation>
    <scope>NUCLEOTIDE SEQUENCE [LARGE SCALE GENOMIC DNA]</scope>
    <source>
        <strain evidence="3 4">NCTC7688</strain>
    </source>
</reference>
<dbReference type="RefSeq" id="WP_069795192.1">
    <property type="nucleotide sequence ID" value="NZ_CP022056.1"/>
</dbReference>
<dbReference type="Pfam" id="PF00899">
    <property type="entry name" value="ThiF"/>
    <property type="match status" value="1"/>
</dbReference>
<dbReference type="PANTHER" id="PTHR10953">
    <property type="entry name" value="UBIQUITIN-ACTIVATING ENZYME E1"/>
    <property type="match status" value="1"/>
</dbReference>
<dbReference type="EC" id="2.7.7.80" evidence="3"/>
<evidence type="ECO:0000313" key="4">
    <source>
        <dbReference type="Proteomes" id="UP000254707"/>
    </source>
</evidence>
<dbReference type="GO" id="GO:0004792">
    <property type="term" value="F:thiosulfate-cyanide sulfurtransferase activity"/>
    <property type="evidence" value="ECO:0007669"/>
    <property type="project" value="TreeGrafter"/>
</dbReference>
<sequence>MNERYSRQIRYHDFGEEGQERLQKLHVMIMGAGALGSHSAEMLARMGVGQLTIIDMDIVDESNLHRQATYDESDAARMVPKVEALKTHLSLINSEVTITDVNQELTPSNIEAVLTEAQPDIVIDGMDHFEIRYLINEACHKLHIPWIYGAAVGSKGTVFGIDYTGPCLKCMLQTIPTTGESCAINGVLPPVVSQVTSMQVSELIRWVAGEGFSQKIMTFDCFNLKFNTFNAENLKDPQCPTCIRHNYELLHTQQKQSIEALCGDAFLFRFGTQIFEHVDYLPLNVTKSNHFVKLAHYGDYTMTIFKDGRTHVYGIKNQTQAKTVYNQLLKAIK</sequence>
<dbReference type="SUPFAM" id="SSF69572">
    <property type="entry name" value="Activating enzymes of the ubiquitin-like proteins"/>
    <property type="match status" value="1"/>
</dbReference>
<dbReference type="InterPro" id="IPR035985">
    <property type="entry name" value="Ubiquitin-activating_enz"/>
</dbReference>
<dbReference type="Gene3D" id="3.40.50.720">
    <property type="entry name" value="NAD(P)-binding Rossmann-like Domain"/>
    <property type="match status" value="1"/>
</dbReference>
<dbReference type="FunFam" id="3.40.50.720:FF:000080">
    <property type="entry name" value="Thiazole biosynthesis adenylyltransferase ThiF"/>
    <property type="match status" value="1"/>
</dbReference>
<gene>
    <name evidence="3" type="primary">moeB_1</name>
    <name evidence="3" type="ORF">NCTC7688_00196</name>
</gene>
<keyword evidence="3" id="KW-0808">Transferase</keyword>
<dbReference type="GO" id="GO:0061605">
    <property type="term" value="F:molybdopterin-synthase adenylyltransferase activity"/>
    <property type="evidence" value="ECO:0007669"/>
    <property type="project" value="UniProtKB-EC"/>
</dbReference>
<dbReference type="GO" id="GO:0008146">
    <property type="term" value="F:sulfotransferase activity"/>
    <property type="evidence" value="ECO:0007669"/>
    <property type="project" value="TreeGrafter"/>
</dbReference>
<dbReference type="InterPro" id="IPR045886">
    <property type="entry name" value="ThiF/MoeB/HesA"/>
</dbReference>
<comment type="similarity">
    <text evidence="1">Belongs to the HesA/MoeB/ThiF family.</text>
</comment>
<dbReference type="EMBL" id="UHED01000001">
    <property type="protein sequence ID" value="SUM81704.1"/>
    <property type="molecule type" value="Genomic_DNA"/>
</dbReference>
<dbReference type="GO" id="GO:0008641">
    <property type="term" value="F:ubiquitin-like modifier activating enzyme activity"/>
    <property type="evidence" value="ECO:0007669"/>
    <property type="project" value="InterPro"/>
</dbReference>